<feature type="compositionally biased region" description="Basic and acidic residues" evidence="1">
    <location>
        <begin position="305"/>
        <end position="316"/>
    </location>
</feature>
<accession>A0ABD6DKA8</accession>
<feature type="region of interest" description="Disordered" evidence="1">
    <location>
        <begin position="303"/>
        <end position="347"/>
    </location>
</feature>
<organism evidence="2 3">
    <name type="scientific">Haloarchaeobius litoreus</name>
    <dbReference type="NCBI Taxonomy" id="755306"/>
    <lineage>
        <taxon>Archaea</taxon>
        <taxon>Methanobacteriati</taxon>
        <taxon>Methanobacteriota</taxon>
        <taxon>Stenosarchaea group</taxon>
        <taxon>Halobacteria</taxon>
        <taxon>Halobacteriales</taxon>
        <taxon>Halorubellaceae</taxon>
        <taxon>Haloarchaeobius</taxon>
    </lineage>
</organism>
<gene>
    <name evidence="2" type="ORF">ACFSBL_13700</name>
</gene>
<dbReference type="EMBL" id="JBHUDO010000003">
    <property type="protein sequence ID" value="MFD1646740.1"/>
    <property type="molecule type" value="Genomic_DNA"/>
</dbReference>
<evidence type="ECO:0000313" key="2">
    <source>
        <dbReference type="EMBL" id="MFD1646740.1"/>
    </source>
</evidence>
<sequence>MMRRRQFLAGSGTALAVALAGCSRPPRVELQLTPLHESGLGERLVTPRRLLDPPQATAVRRAREDGSYVRTVSDESGPLLADGQFVSDDGAVFEIRTTRVDVEHRTVETFAVIYTGDGDGTTYELDEDARVVDYGDLPPADRAMFDALDPDSLLGAGDGTAVLHTHDYPDDHDSVLLPDPAYDAVDYEGETFAVEYEGRETVENGRFRYELDRLAPDTAAYVEQLAASVVFTLAASDLSEEQREMLDSAMEGGYDEERELSDAFSALLDRLRSHDSLDVGYADWVSVAEYERTEYLVEIDDNDFDDRTTDRPYRLPDEDDDGTTNGTTLNGTTRNATTTDTTGPPSD</sequence>
<evidence type="ECO:0000256" key="1">
    <source>
        <dbReference type="SAM" id="MobiDB-lite"/>
    </source>
</evidence>
<dbReference type="PROSITE" id="PS51318">
    <property type="entry name" value="TAT"/>
    <property type="match status" value="1"/>
</dbReference>
<dbReference type="PROSITE" id="PS51257">
    <property type="entry name" value="PROKAR_LIPOPROTEIN"/>
    <property type="match status" value="1"/>
</dbReference>
<proteinExistence type="predicted"/>
<protein>
    <submittedName>
        <fullName evidence="2">Twin-arginine translocation signal domain-containing protein</fullName>
    </submittedName>
</protein>
<reference evidence="2 3" key="1">
    <citation type="journal article" date="2019" name="Int. J. Syst. Evol. Microbiol.">
        <title>The Global Catalogue of Microorganisms (GCM) 10K type strain sequencing project: providing services to taxonomists for standard genome sequencing and annotation.</title>
        <authorList>
            <consortium name="The Broad Institute Genomics Platform"/>
            <consortium name="The Broad Institute Genome Sequencing Center for Infectious Disease"/>
            <person name="Wu L."/>
            <person name="Ma J."/>
        </authorList>
    </citation>
    <scope>NUCLEOTIDE SEQUENCE [LARGE SCALE GENOMIC DNA]</scope>
    <source>
        <strain evidence="2 3">CGMCC 1.10390</strain>
    </source>
</reference>
<keyword evidence="3" id="KW-1185">Reference proteome</keyword>
<name>A0ABD6DKA8_9EURY</name>
<dbReference type="RefSeq" id="WP_256401180.1">
    <property type="nucleotide sequence ID" value="NZ_JANHJR010000003.1"/>
</dbReference>
<evidence type="ECO:0000313" key="3">
    <source>
        <dbReference type="Proteomes" id="UP001597034"/>
    </source>
</evidence>
<dbReference type="AlphaFoldDB" id="A0ABD6DKA8"/>
<feature type="compositionally biased region" description="Low complexity" evidence="1">
    <location>
        <begin position="323"/>
        <end position="347"/>
    </location>
</feature>
<dbReference type="InterPro" id="IPR006311">
    <property type="entry name" value="TAT_signal"/>
</dbReference>
<dbReference type="Proteomes" id="UP001597034">
    <property type="component" value="Unassembled WGS sequence"/>
</dbReference>
<comment type="caution">
    <text evidence="2">The sequence shown here is derived from an EMBL/GenBank/DDBJ whole genome shotgun (WGS) entry which is preliminary data.</text>
</comment>